<dbReference type="EMBL" id="CAJOBC010013875">
    <property type="protein sequence ID" value="CAF4017705.1"/>
    <property type="molecule type" value="Genomic_DNA"/>
</dbReference>
<dbReference type="Proteomes" id="UP000681722">
    <property type="component" value="Unassembled WGS sequence"/>
</dbReference>
<dbReference type="AlphaFoldDB" id="A0A8S2NTE6"/>
<reference evidence="1" key="1">
    <citation type="submission" date="2021-02" db="EMBL/GenBank/DDBJ databases">
        <authorList>
            <person name="Nowell W R."/>
        </authorList>
    </citation>
    <scope>NUCLEOTIDE SEQUENCE</scope>
</reference>
<comment type="caution">
    <text evidence="1">The sequence shown here is derived from an EMBL/GenBank/DDBJ whole genome shotgun (WGS) entry which is preliminary data.</text>
</comment>
<sequence>MLAINTSIAKTMKKTPFEMVFCQQPRSDEDFWKCIQQQMKENDANNSAISDIENGIMLEENLPLDAATLFEEFDKTVSQSDNDNDDLL</sequence>
<feature type="non-terminal residue" evidence="1">
    <location>
        <position position="88"/>
    </location>
</feature>
<evidence type="ECO:0000313" key="1">
    <source>
        <dbReference type="EMBL" id="CAF4017705.1"/>
    </source>
</evidence>
<evidence type="ECO:0000313" key="2">
    <source>
        <dbReference type="Proteomes" id="UP000681722"/>
    </source>
</evidence>
<gene>
    <name evidence="1" type="ORF">SRO942_LOCUS26139</name>
</gene>
<organism evidence="1 2">
    <name type="scientific">Didymodactylos carnosus</name>
    <dbReference type="NCBI Taxonomy" id="1234261"/>
    <lineage>
        <taxon>Eukaryota</taxon>
        <taxon>Metazoa</taxon>
        <taxon>Spiralia</taxon>
        <taxon>Gnathifera</taxon>
        <taxon>Rotifera</taxon>
        <taxon>Eurotatoria</taxon>
        <taxon>Bdelloidea</taxon>
        <taxon>Philodinida</taxon>
        <taxon>Philodinidae</taxon>
        <taxon>Didymodactylos</taxon>
    </lineage>
</organism>
<name>A0A8S2NTE6_9BILA</name>
<proteinExistence type="predicted"/>
<dbReference type="OrthoDB" id="10190747at2759"/>
<protein>
    <submittedName>
        <fullName evidence="1">Uncharacterized protein</fullName>
    </submittedName>
</protein>
<accession>A0A8S2NTE6</accession>